<dbReference type="AlphaFoldDB" id="A0A109K434"/>
<evidence type="ECO:0000313" key="2">
    <source>
        <dbReference type="EMBL" id="KWV60432.1"/>
    </source>
</evidence>
<feature type="coiled-coil region" evidence="1">
    <location>
        <begin position="20"/>
        <end position="47"/>
    </location>
</feature>
<accession>A0A109K434</accession>
<dbReference type="OrthoDB" id="7871683at2"/>
<evidence type="ECO:0000256" key="1">
    <source>
        <dbReference type="SAM" id="Coils"/>
    </source>
</evidence>
<comment type="caution">
    <text evidence="2">The sequence shown here is derived from an EMBL/GenBank/DDBJ whole genome shotgun (WGS) entry which is preliminary data.</text>
</comment>
<dbReference type="Proteomes" id="UP000057737">
    <property type="component" value="Unassembled WGS sequence"/>
</dbReference>
<evidence type="ECO:0000313" key="3">
    <source>
        <dbReference type="Proteomes" id="UP000057737"/>
    </source>
</evidence>
<reference evidence="2 3" key="1">
    <citation type="submission" date="2015-11" db="EMBL/GenBank/DDBJ databases">
        <title>Draft Genome Sequence of the Strain BR 10303 (Bradyrhizobium sp.) isolated from nodules of Centrolobium paraense.</title>
        <authorList>
            <person name="Zelli J.E."/>
            <person name="Simoes-Araujo J.L."/>
            <person name="Barauna A.C."/>
            <person name="Silva K."/>
        </authorList>
    </citation>
    <scope>NUCLEOTIDE SEQUENCE [LARGE SCALE GENOMIC DNA]</scope>
    <source>
        <strain evidence="2 3">BR 10303</strain>
    </source>
</reference>
<dbReference type="RefSeq" id="WP_066500404.1">
    <property type="nucleotide sequence ID" value="NZ_LNCU01000019.1"/>
</dbReference>
<dbReference type="EMBL" id="LNCU01000019">
    <property type="protein sequence ID" value="KWV60432.1"/>
    <property type="molecule type" value="Genomic_DNA"/>
</dbReference>
<keyword evidence="3" id="KW-1185">Reference proteome</keyword>
<protein>
    <submittedName>
        <fullName evidence="2">Uncharacterized protein</fullName>
    </submittedName>
</protein>
<proteinExistence type="predicted"/>
<sequence length="151" mass="17028">MPDKIDDLIPNAREIQKEVAVKEAEKAEEYARRAAAAEAEKRALIERLSKPSGLTEAEKIKLASTVIQRAVRNGLTEVQVYRFPNTLCTDKGRAINQMEPGWQMTLTGIPKEIYQLWADYLQPRGYRIRYQIIDFPGGVPGDIAVIIAWGD</sequence>
<keyword evidence="1" id="KW-0175">Coiled coil</keyword>
<gene>
    <name evidence="2" type="ORF">AS156_29030</name>
</gene>
<organism evidence="2 3">
    <name type="scientific">Bradyrhizobium macuxiense</name>
    <dbReference type="NCBI Taxonomy" id="1755647"/>
    <lineage>
        <taxon>Bacteria</taxon>
        <taxon>Pseudomonadati</taxon>
        <taxon>Pseudomonadota</taxon>
        <taxon>Alphaproteobacteria</taxon>
        <taxon>Hyphomicrobiales</taxon>
        <taxon>Nitrobacteraceae</taxon>
        <taxon>Bradyrhizobium</taxon>
    </lineage>
</organism>
<name>A0A109K434_9BRAD</name>